<name>A0A7S1CSY2_9STRA</name>
<feature type="region of interest" description="Disordered" evidence="1">
    <location>
        <begin position="437"/>
        <end position="469"/>
    </location>
</feature>
<organism evidence="3">
    <name type="scientific">Skeletonema marinoi</name>
    <dbReference type="NCBI Taxonomy" id="267567"/>
    <lineage>
        <taxon>Eukaryota</taxon>
        <taxon>Sar</taxon>
        <taxon>Stramenopiles</taxon>
        <taxon>Ochrophyta</taxon>
        <taxon>Bacillariophyta</taxon>
        <taxon>Coscinodiscophyceae</taxon>
        <taxon>Thalassiosirophycidae</taxon>
        <taxon>Thalassiosirales</taxon>
        <taxon>Skeletonemataceae</taxon>
        <taxon>Skeletonema</taxon>
        <taxon>Skeletonema marinoi-dohrnii complex</taxon>
    </lineage>
</organism>
<evidence type="ECO:0000313" key="3">
    <source>
        <dbReference type="EMBL" id="CAD8927492.1"/>
    </source>
</evidence>
<proteinExistence type="predicted"/>
<sequence length="492" mass="54041">MVKIINPHGFFHQVSFALASCVLLQHQHGVDAYQLLINDSSVDGASPFYQELHSILDENTSVVVGEMYQDYIYNANGTTRVGTHQGFAFNFDNSTQFNSNDILFLDDGEIISMDPYIVSATGAWEKYQYGTMPNWKMLSTDYDAYYAAEILLVEPEKADAIDAIVDADEDTNEKDSMSFRVTSEGGYYTAIMNGQEGKQIGQVFQNPITFPDEDGNYHQNSSSVGINQGYSFNFPDDPHPMGNRQFLFGKDDKMIVFNEIVMHATGPFAKFIGATLSEEVVSNDPNYVADITVAVPTSTPDPDTTGNDAYIREEGATYDFRITANGGFYDPIQSVNGKGNLEQIGERFQNPVYTYSGNRVGTNQGYAFIFPVTNFTREMTMGNRVFPLQNGTLNVFNEIIVEATGIYSEFTGGRFKEVIVSGNPDFVSEITLIPPSVVQKEEDDGAGTEDNVGSTEKEGDGNEGASMTSGGDSVLFAPTLFGLGVALLQSMF</sequence>
<evidence type="ECO:0000256" key="2">
    <source>
        <dbReference type="SAM" id="SignalP"/>
    </source>
</evidence>
<dbReference type="EMBL" id="HBFU01002153">
    <property type="protein sequence ID" value="CAD8927492.1"/>
    <property type="molecule type" value="Transcribed_RNA"/>
</dbReference>
<feature type="chain" id="PRO_5030759273" evidence="2">
    <location>
        <begin position="33"/>
        <end position="492"/>
    </location>
</feature>
<gene>
    <name evidence="3" type="ORF">SMAR1040_LOCUS1439</name>
</gene>
<dbReference type="PROSITE" id="PS51257">
    <property type="entry name" value="PROKAR_LIPOPROTEIN"/>
    <property type="match status" value="1"/>
</dbReference>
<protein>
    <submittedName>
        <fullName evidence="3">Uncharacterized protein</fullName>
    </submittedName>
</protein>
<evidence type="ECO:0000256" key="1">
    <source>
        <dbReference type="SAM" id="MobiDB-lite"/>
    </source>
</evidence>
<accession>A0A7S1CSY2</accession>
<feature type="signal peptide" evidence="2">
    <location>
        <begin position="1"/>
        <end position="32"/>
    </location>
</feature>
<reference evidence="3" key="1">
    <citation type="submission" date="2021-01" db="EMBL/GenBank/DDBJ databases">
        <authorList>
            <person name="Corre E."/>
            <person name="Pelletier E."/>
            <person name="Niang G."/>
            <person name="Scheremetjew M."/>
            <person name="Finn R."/>
            <person name="Kale V."/>
            <person name="Holt S."/>
            <person name="Cochrane G."/>
            <person name="Meng A."/>
            <person name="Brown T."/>
            <person name="Cohen L."/>
        </authorList>
    </citation>
    <scope>NUCLEOTIDE SEQUENCE</scope>
    <source>
        <strain evidence="3">FE60</strain>
    </source>
</reference>
<keyword evidence="2" id="KW-0732">Signal</keyword>
<dbReference type="AlphaFoldDB" id="A0A7S1CSY2"/>